<proteinExistence type="inferred from homology"/>
<gene>
    <name evidence="6" type="ORF">GCM10010531_01680</name>
</gene>
<keyword evidence="7" id="KW-1185">Reference proteome</keyword>
<dbReference type="RefSeq" id="WP_344686587.1">
    <property type="nucleotide sequence ID" value="NZ_BAAAVV010000001.1"/>
</dbReference>
<evidence type="ECO:0000256" key="1">
    <source>
        <dbReference type="ARBA" id="ARBA00004776"/>
    </source>
</evidence>
<evidence type="ECO:0000256" key="4">
    <source>
        <dbReference type="ARBA" id="ARBA00022679"/>
    </source>
</evidence>
<dbReference type="CDD" id="cd04186">
    <property type="entry name" value="GT_2_like_c"/>
    <property type="match status" value="1"/>
</dbReference>
<dbReference type="SUPFAM" id="SSF53448">
    <property type="entry name" value="Nucleotide-diphospho-sugar transferases"/>
    <property type="match status" value="1"/>
</dbReference>
<sequence>MTARPAASVVVVNWNGGDLLQDCLRSLAADAEGAGPGGVEIVLVDNASEDGSAEVAQRTVDSLRVVQRQRNEGFAAGANAGIRASGGEFVVLVNNDARVEPGFLAAILEPMRRPGGEDVAAVTGRVLLADRYRPAPAGTGPDEGLVGHDGSRWVRVGPDEPGHRLLNSTGNLMTRSGNGRDRDWLSPEDSPPAAVDVFGFNGGCAALRRGALDQVGLLEASLFMYFEDTDLSWRLRRAGWRIVHAHGAVTQHQHAASSGTATAFFQIHNTRNRLLVALAQAPWPVVLRALARTLWRFAAGPHRGRTARAMGQALRMAPSALRRRRATDRSATVSRREVAGWLVPD</sequence>
<comment type="caution">
    <text evidence="6">The sequence shown here is derived from an EMBL/GenBank/DDBJ whole genome shotgun (WGS) entry which is preliminary data.</text>
</comment>
<dbReference type="InterPro" id="IPR029044">
    <property type="entry name" value="Nucleotide-diphossugar_trans"/>
</dbReference>
<comment type="similarity">
    <text evidence="2">Belongs to the glycosyltransferase 2 family.</text>
</comment>
<dbReference type="Pfam" id="PF13641">
    <property type="entry name" value="Glyco_tranf_2_3"/>
    <property type="match status" value="1"/>
</dbReference>
<dbReference type="EMBL" id="BAAAVV010000001">
    <property type="protein sequence ID" value="GAA3154308.1"/>
    <property type="molecule type" value="Genomic_DNA"/>
</dbReference>
<dbReference type="PANTHER" id="PTHR43179:SF12">
    <property type="entry name" value="GALACTOFURANOSYLTRANSFERASE GLFT2"/>
    <property type="match status" value="1"/>
</dbReference>
<evidence type="ECO:0000256" key="5">
    <source>
        <dbReference type="SAM" id="MobiDB-lite"/>
    </source>
</evidence>
<dbReference type="PANTHER" id="PTHR43179">
    <property type="entry name" value="RHAMNOSYLTRANSFERASE WBBL"/>
    <property type="match status" value="1"/>
</dbReference>
<organism evidence="6 7">
    <name type="scientific">Blastococcus jejuensis</name>
    <dbReference type="NCBI Taxonomy" id="351224"/>
    <lineage>
        <taxon>Bacteria</taxon>
        <taxon>Bacillati</taxon>
        <taxon>Actinomycetota</taxon>
        <taxon>Actinomycetes</taxon>
        <taxon>Geodermatophilales</taxon>
        <taxon>Geodermatophilaceae</taxon>
        <taxon>Blastococcus</taxon>
    </lineage>
</organism>
<name>A0ABP6NQR5_9ACTN</name>
<evidence type="ECO:0000313" key="6">
    <source>
        <dbReference type="EMBL" id="GAA3154308.1"/>
    </source>
</evidence>
<evidence type="ECO:0000256" key="2">
    <source>
        <dbReference type="ARBA" id="ARBA00006739"/>
    </source>
</evidence>
<accession>A0ABP6NQR5</accession>
<evidence type="ECO:0000313" key="7">
    <source>
        <dbReference type="Proteomes" id="UP001499924"/>
    </source>
</evidence>
<feature type="region of interest" description="Disordered" evidence="5">
    <location>
        <begin position="158"/>
        <end position="188"/>
    </location>
</feature>
<keyword evidence="3" id="KW-0328">Glycosyltransferase</keyword>
<dbReference type="Proteomes" id="UP001499924">
    <property type="component" value="Unassembled WGS sequence"/>
</dbReference>
<dbReference type="Gene3D" id="3.90.550.10">
    <property type="entry name" value="Spore Coat Polysaccharide Biosynthesis Protein SpsA, Chain A"/>
    <property type="match status" value="1"/>
</dbReference>
<comment type="pathway">
    <text evidence="1">Cell wall biogenesis; cell wall polysaccharide biosynthesis.</text>
</comment>
<protein>
    <submittedName>
        <fullName evidence="6">Glycosyltransferase family 2 protein</fullName>
    </submittedName>
</protein>
<keyword evidence="4" id="KW-0808">Transferase</keyword>
<evidence type="ECO:0000256" key="3">
    <source>
        <dbReference type="ARBA" id="ARBA00022676"/>
    </source>
</evidence>
<feature type="compositionally biased region" description="Polar residues" evidence="5">
    <location>
        <begin position="166"/>
        <end position="177"/>
    </location>
</feature>
<reference evidence="7" key="1">
    <citation type="journal article" date="2019" name="Int. J. Syst. Evol. Microbiol.">
        <title>The Global Catalogue of Microorganisms (GCM) 10K type strain sequencing project: providing services to taxonomists for standard genome sequencing and annotation.</title>
        <authorList>
            <consortium name="The Broad Institute Genomics Platform"/>
            <consortium name="The Broad Institute Genome Sequencing Center for Infectious Disease"/>
            <person name="Wu L."/>
            <person name="Ma J."/>
        </authorList>
    </citation>
    <scope>NUCLEOTIDE SEQUENCE [LARGE SCALE GENOMIC DNA]</scope>
    <source>
        <strain evidence="7">JCM 15614</strain>
    </source>
</reference>